<dbReference type="InterPro" id="IPR032071">
    <property type="entry name" value="DUF4806"/>
</dbReference>
<evidence type="ECO:0000313" key="3">
    <source>
        <dbReference type="EMBL" id="SSX18851.1"/>
    </source>
</evidence>
<evidence type="ECO:0000259" key="2">
    <source>
        <dbReference type="Pfam" id="PF16064"/>
    </source>
</evidence>
<gene>
    <name evidence="3" type="primary">CSON011109</name>
</gene>
<reference evidence="3" key="1">
    <citation type="submission" date="2018-07" db="EMBL/GenBank/DDBJ databases">
        <authorList>
            <person name="Quirk P.G."/>
            <person name="Krulwich T.A."/>
        </authorList>
    </citation>
    <scope>NUCLEOTIDE SEQUENCE</scope>
</reference>
<dbReference type="Pfam" id="PF16064">
    <property type="entry name" value="DUF4806"/>
    <property type="match status" value="1"/>
</dbReference>
<sequence length="307" mass="35771">MQAIEIPDKKDNEVHIILKRDRRDVKEPKYVTQEMFQEFASKIEKGMQDLMNKMNGIEDLVLIIANQQQKQQDAQHSKHYTEERSQDHEYQEHEAYPIMIQHDGNNHSQEEIEHGMEDEDGIETEEYIVDVDDEYVRQTDSEMSFQSTGKRRESNASKSGPNVKKIKQEIIPIQNFMNSEPQSTEEIIIEAAAANQNIQDNVDSEEVVANQLRSFLETKPEPIEIKIQHDTRYEIVAVTEELEFDFPLTTLDQLKKLNNLLSNDERAVEAMKHKLTEISASVEYNFQRALQKVIADNLMHQLNWQGT</sequence>
<dbReference type="AlphaFoldDB" id="A0A336LPU0"/>
<feature type="domain" description="DUF4806" evidence="2">
    <location>
        <begin position="242"/>
        <end position="307"/>
    </location>
</feature>
<dbReference type="VEuPathDB" id="VectorBase:CSON011109"/>
<organism evidence="3">
    <name type="scientific">Culicoides sonorensis</name>
    <name type="common">Biting midge</name>
    <dbReference type="NCBI Taxonomy" id="179676"/>
    <lineage>
        <taxon>Eukaryota</taxon>
        <taxon>Metazoa</taxon>
        <taxon>Ecdysozoa</taxon>
        <taxon>Arthropoda</taxon>
        <taxon>Hexapoda</taxon>
        <taxon>Insecta</taxon>
        <taxon>Pterygota</taxon>
        <taxon>Neoptera</taxon>
        <taxon>Endopterygota</taxon>
        <taxon>Diptera</taxon>
        <taxon>Nematocera</taxon>
        <taxon>Chironomoidea</taxon>
        <taxon>Ceratopogonidae</taxon>
        <taxon>Ceratopogoninae</taxon>
        <taxon>Culicoides</taxon>
        <taxon>Monoculicoides</taxon>
    </lineage>
</organism>
<dbReference type="EMBL" id="UFQT01000046">
    <property type="protein sequence ID" value="SSX18851.1"/>
    <property type="molecule type" value="Genomic_DNA"/>
</dbReference>
<feature type="region of interest" description="Disordered" evidence="1">
    <location>
        <begin position="140"/>
        <end position="163"/>
    </location>
</feature>
<evidence type="ECO:0000256" key="1">
    <source>
        <dbReference type="SAM" id="MobiDB-lite"/>
    </source>
</evidence>
<accession>A0A336LPU0</accession>
<protein>
    <submittedName>
        <fullName evidence="3">CSON011109 protein</fullName>
    </submittedName>
</protein>
<proteinExistence type="predicted"/>
<name>A0A336LPU0_CULSO</name>